<evidence type="ECO:0000313" key="3">
    <source>
        <dbReference type="RefSeq" id="XP_039132705.1"/>
    </source>
</evidence>
<dbReference type="Pfam" id="PF05340">
    <property type="entry name" value="DUF740"/>
    <property type="match status" value="1"/>
</dbReference>
<protein>
    <submittedName>
        <fullName evidence="3">Protein OCTOPUS-like</fullName>
    </submittedName>
</protein>
<organism evidence="2 3">
    <name type="scientific">Dioscorea cayennensis subsp. rotundata</name>
    <name type="common">White Guinea yam</name>
    <name type="synonym">Dioscorea rotundata</name>
    <dbReference type="NCBI Taxonomy" id="55577"/>
    <lineage>
        <taxon>Eukaryota</taxon>
        <taxon>Viridiplantae</taxon>
        <taxon>Streptophyta</taxon>
        <taxon>Embryophyta</taxon>
        <taxon>Tracheophyta</taxon>
        <taxon>Spermatophyta</taxon>
        <taxon>Magnoliopsida</taxon>
        <taxon>Liliopsida</taxon>
        <taxon>Dioscoreales</taxon>
        <taxon>Dioscoreaceae</taxon>
        <taxon>Dioscorea</taxon>
    </lineage>
</organism>
<dbReference type="PANTHER" id="PTHR31659">
    <property type="entry name" value="PROTEIN: UPF0503-LIKE PROTEIN, PUTATIVE (DUF740)-RELATED"/>
    <property type="match status" value="1"/>
</dbReference>
<feature type="compositionally biased region" description="Low complexity" evidence="1">
    <location>
        <begin position="510"/>
        <end position="520"/>
    </location>
</feature>
<dbReference type="RefSeq" id="XP_039132705.1">
    <property type="nucleotide sequence ID" value="XM_039276771.1"/>
</dbReference>
<dbReference type="GeneID" id="120269441"/>
<proteinExistence type="predicted"/>
<dbReference type="AlphaFoldDB" id="A0AB40BYZ3"/>
<reference evidence="3" key="1">
    <citation type="submission" date="2025-08" db="UniProtKB">
        <authorList>
            <consortium name="RefSeq"/>
        </authorList>
    </citation>
    <scope>IDENTIFICATION</scope>
</reference>
<dbReference type="InterPro" id="IPR008004">
    <property type="entry name" value="OCTOPUS-like"/>
</dbReference>
<gene>
    <name evidence="3" type="primary">LOC120269441</name>
</gene>
<feature type="region of interest" description="Disordered" evidence="1">
    <location>
        <begin position="159"/>
        <end position="178"/>
    </location>
</feature>
<dbReference type="PANTHER" id="PTHR31659:SF9">
    <property type="entry name" value="PROTEIN: UPF0503-LIKE PROTEIN, PUTATIVE (DUF740)-RELATED"/>
    <property type="match status" value="1"/>
</dbReference>
<name>A0AB40BYZ3_DIOCR</name>
<sequence length="591" mass="66153">MNLLQFESNAYLQRATASSHTCERHPDELVTGFCASCLRERLAGLESQASTARRNSTSSSSSSAFKSLFFKSNPNAPLRRCKSFSCGRGDGFSASFEPQRKSCDVRGRSTLWSLFNQDDQLRGGVGGEIEIDSCGVAAPVLEDEDEAEIRPVEPELVVETTGEITREEEEEEVVEKGDNLEQPELKPMKDHIDLDSQTQAKKPPAKERKEITGGFWTAASVFSKKLQKWRRKQKLKKQRSSKAGNGMPMEKPSSSRRFRDTQSEIAVDAFGRRSCDTDPRFSLDIGRISLDYSWDEPRASWDGYLIGGRAALSRFPPPMLSVMEDRPAAVVQRADGQIPVEEDSIIPGGTVQTRDYYLDSSSSQRRRRSLDRSNSVRKLSVEINEAKAVSNTKVSPASVAAKSHLGHNGIKSERGDSRELSYNSLRDDCCESFDSAYRDPCKGGQPKKSKSWSKRWSIWGFIHWRSGNKGGANNVVERSFSESWPELRRQGSNGKMLRCNSNVSSRHSFSSSTGFGSMRRSSVETNGHGKKKKDEFVLERNRSARYSPSHGDNGLLRFYLTPMRGSRRNGAVAKSRNSSSQFFTRSMLQLY</sequence>
<feature type="region of interest" description="Disordered" evidence="1">
    <location>
        <begin position="392"/>
        <end position="418"/>
    </location>
</feature>
<feature type="region of interest" description="Disordered" evidence="1">
    <location>
        <begin position="232"/>
        <end position="259"/>
    </location>
</feature>
<feature type="region of interest" description="Disordered" evidence="1">
    <location>
        <begin position="510"/>
        <end position="535"/>
    </location>
</feature>
<evidence type="ECO:0000313" key="2">
    <source>
        <dbReference type="Proteomes" id="UP001515500"/>
    </source>
</evidence>
<dbReference type="Proteomes" id="UP001515500">
    <property type="component" value="Chromosome 9"/>
</dbReference>
<evidence type="ECO:0000256" key="1">
    <source>
        <dbReference type="SAM" id="MobiDB-lite"/>
    </source>
</evidence>
<keyword evidence="2" id="KW-1185">Reference proteome</keyword>
<accession>A0AB40BYZ3</accession>